<reference evidence="2" key="1">
    <citation type="submission" date="2023-10" db="EMBL/GenBank/DDBJ databases">
        <authorList>
            <person name="Guldener U."/>
        </authorList>
    </citation>
    <scope>NUCLEOTIDE SEQUENCE</scope>
    <source>
        <strain evidence="2">Mp4</strain>
    </source>
</reference>
<feature type="region of interest" description="Disordered" evidence="1">
    <location>
        <begin position="175"/>
        <end position="203"/>
    </location>
</feature>
<sequence>MTMTTPQRRLLDNWEAPASSKGKTNTLTGRLMLPSEARLTPKRRLIANKPHYLPLRPSHTQLPKPPDSAKGPKRTGFLPSANAYRFLITPLIVTPPTAPSRWPSLASHSHGCRNLTFPIDEEPRYLAKTIAVFLMRYCRIHDIWAEMHSLPGSEIRVPANKLVVLIYTAGTNPNEGRDTARFGSSNGSADSCAPYLEHPRPTD</sequence>
<evidence type="ECO:0000313" key="3">
    <source>
        <dbReference type="Proteomes" id="UP001294444"/>
    </source>
</evidence>
<dbReference type="Proteomes" id="UP001294444">
    <property type="component" value="Unassembled WGS sequence"/>
</dbReference>
<comment type="caution">
    <text evidence="2">The sequence shown here is derived from an EMBL/GenBank/DDBJ whole genome shotgun (WGS) entry which is preliminary data.</text>
</comment>
<evidence type="ECO:0000313" key="2">
    <source>
        <dbReference type="EMBL" id="SNX86536.1"/>
    </source>
</evidence>
<name>A0AAJ5C744_9BASI</name>
<accession>A0AAJ5C744</accession>
<dbReference type="EMBL" id="OAPG01000014">
    <property type="protein sequence ID" value="SNX86536.1"/>
    <property type="molecule type" value="Genomic_DNA"/>
</dbReference>
<keyword evidence="3" id="KW-1185">Reference proteome</keyword>
<protein>
    <submittedName>
        <fullName evidence="2">Uncharacterized protein</fullName>
    </submittedName>
</protein>
<gene>
    <name evidence="2" type="ORF">MEPE_05245</name>
</gene>
<feature type="region of interest" description="Disordered" evidence="1">
    <location>
        <begin position="1"/>
        <end position="75"/>
    </location>
</feature>
<proteinExistence type="predicted"/>
<dbReference type="AlphaFoldDB" id="A0AAJ5C744"/>
<evidence type="ECO:0000256" key="1">
    <source>
        <dbReference type="SAM" id="MobiDB-lite"/>
    </source>
</evidence>
<organism evidence="2 3">
    <name type="scientific">Melanopsichium pennsylvanicum</name>
    <dbReference type="NCBI Taxonomy" id="63383"/>
    <lineage>
        <taxon>Eukaryota</taxon>
        <taxon>Fungi</taxon>
        <taxon>Dikarya</taxon>
        <taxon>Basidiomycota</taxon>
        <taxon>Ustilaginomycotina</taxon>
        <taxon>Ustilaginomycetes</taxon>
        <taxon>Ustilaginales</taxon>
        <taxon>Ustilaginaceae</taxon>
        <taxon>Melanopsichium</taxon>
    </lineage>
</organism>